<organism evidence="2 3">
    <name type="scientific">Glutamicibacter nicotianae</name>
    <name type="common">Arthrobacter nicotianae</name>
    <dbReference type="NCBI Taxonomy" id="37929"/>
    <lineage>
        <taxon>Bacteria</taxon>
        <taxon>Bacillati</taxon>
        <taxon>Actinomycetota</taxon>
        <taxon>Actinomycetes</taxon>
        <taxon>Micrococcales</taxon>
        <taxon>Micrococcaceae</taxon>
        <taxon>Glutamicibacter</taxon>
    </lineage>
</organism>
<reference evidence="2 3" key="1">
    <citation type="submission" date="2019-06" db="EMBL/GenBank/DDBJ databases">
        <title>Whole genome shotgun sequence of Glutamicibacter nicotianae NBRC 14234.</title>
        <authorList>
            <person name="Hosoyama A."/>
            <person name="Uohara A."/>
            <person name="Ohji S."/>
            <person name="Ichikawa N."/>
        </authorList>
    </citation>
    <scope>NUCLEOTIDE SEQUENCE [LARGE SCALE GENOMIC DNA]</scope>
    <source>
        <strain evidence="2 3">NBRC 14234</strain>
    </source>
</reference>
<feature type="transmembrane region" description="Helical" evidence="1">
    <location>
        <begin position="45"/>
        <end position="63"/>
    </location>
</feature>
<protein>
    <submittedName>
        <fullName evidence="2">Uncharacterized protein</fullName>
    </submittedName>
</protein>
<keyword evidence="3" id="KW-1185">Reference proteome</keyword>
<evidence type="ECO:0000313" key="2">
    <source>
        <dbReference type="EMBL" id="GEC12459.1"/>
    </source>
</evidence>
<gene>
    <name evidence="2" type="ORF">ANI01nite_16620</name>
</gene>
<evidence type="ECO:0000256" key="1">
    <source>
        <dbReference type="SAM" id="Phobius"/>
    </source>
</evidence>
<sequence>MRLMKILFLVFLALFMIGGTAIVGTQLAGVLSLNGDLVSGAKQILYPWTFSFATACALCAFVLQYSKEYKEDEQD</sequence>
<accession>A0ABQ0RKX9</accession>
<keyword evidence="1" id="KW-0812">Transmembrane</keyword>
<keyword evidence="1" id="KW-0472">Membrane</keyword>
<proteinExistence type="predicted"/>
<name>A0ABQ0RKX9_GLUNI</name>
<dbReference type="EMBL" id="BJNE01000005">
    <property type="protein sequence ID" value="GEC12459.1"/>
    <property type="molecule type" value="Genomic_DNA"/>
</dbReference>
<evidence type="ECO:0000313" key="3">
    <source>
        <dbReference type="Proteomes" id="UP000316242"/>
    </source>
</evidence>
<dbReference type="Proteomes" id="UP000316242">
    <property type="component" value="Unassembled WGS sequence"/>
</dbReference>
<comment type="caution">
    <text evidence="2">The sequence shown here is derived from an EMBL/GenBank/DDBJ whole genome shotgun (WGS) entry which is preliminary data.</text>
</comment>
<keyword evidence="1" id="KW-1133">Transmembrane helix</keyword>